<comment type="caution">
    <text evidence="6">The sequence shown here is derived from an EMBL/GenBank/DDBJ whole genome shotgun (WGS) entry which is preliminary data.</text>
</comment>
<dbReference type="SMART" id="SM00422">
    <property type="entry name" value="HTH_MERR"/>
    <property type="match status" value="1"/>
</dbReference>
<dbReference type="Gene3D" id="1.10.1660.10">
    <property type="match status" value="1"/>
</dbReference>
<dbReference type="CDD" id="cd00592">
    <property type="entry name" value="HTH_MerR-like"/>
    <property type="match status" value="1"/>
</dbReference>
<sequence>MGSASRNLSPARAAARLGVSIKALRLYERSGLIAPGRSAVGWRLYSPADMARAAEIVALRTLGIGLADMARHLDGGADDLAARLAAQDGKLRDQARSIAVARANLRTRRQASANVPAPIVLPWPWEGETFDLSALRPLTFLTGPLGSGKTRLAERLAAELPGALYLGPDRRAAAPSARVDQAMDVLAARGAERSDALRALVDALDRDAPSTFVIDMVEDGLSTASQRALVAHLRAGGRNGHMLILMTRSTAILDCDLVAPDEAIILCAANHGPPLFVEPWPGGHGYEALATCLADPAVRARTAGVIAMRMTIGA</sequence>
<dbReference type="Gene3D" id="3.40.50.300">
    <property type="entry name" value="P-loop containing nucleotide triphosphate hydrolases"/>
    <property type="match status" value="1"/>
</dbReference>
<keyword evidence="1" id="KW-0678">Repressor</keyword>
<dbReference type="PANTHER" id="PTHR30204:SF69">
    <property type="entry name" value="MERR-FAMILY TRANSCRIPTIONAL REGULATOR"/>
    <property type="match status" value="1"/>
</dbReference>
<evidence type="ECO:0000256" key="4">
    <source>
        <dbReference type="ARBA" id="ARBA00023163"/>
    </source>
</evidence>
<dbReference type="EMBL" id="JAUOTP010000001">
    <property type="protein sequence ID" value="MDO6412992.1"/>
    <property type="molecule type" value="Genomic_DNA"/>
</dbReference>
<feature type="domain" description="HTH merR-type" evidence="5">
    <location>
        <begin position="7"/>
        <end position="75"/>
    </location>
</feature>
<keyword evidence="2" id="KW-0805">Transcription regulation</keyword>
<name>A0ABT8Y4S0_9SPHN</name>
<gene>
    <name evidence="6" type="ORF">Q4F19_01220</name>
</gene>
<dbReference type="SUPFAM" id="SSF46955">
    <property type="entry name" value="Putative DNA-binding domain"/>
    <property type="match status" value="1"/>
</dbReference>
<keyword evidence="7" id="KW-1185">Reference proteome</keyword>
<dbReference type="Pfam" id="PF13411">
    <property type="entry name" value="MerR_1"/>
    <property type="match status" value="1"/>
</dbReference>
<dbReference type="RefSeq" id="WP_303539318.1">
    <property type="nucleotide sequence ID" value="NZ_JAUOTP010000001.1"/>
</dbReference>
<organism evidence="6 7">
    <name type="scientific">Sphingomonas natans</name>
    <dbReference type="NCBI Taxonomy" id="3063330"/>
    <lineage>
        <taxon>Bacteria</taxon>
        <taxon>Pseudomonadati</taxon>
        <taxon>Pseudomonadota</taxon>
        <taxon>Alphaproteobacteria</taxon>
        <taxon>Sphingomonadales</taxon>
        <taxon>Sphingomonadaceae</taxon>
        <taxon>Sphingomonas</taxon>
    </lineage>
</organism>
<dbReference type="InterPro" id="IPR047057">
    <property type="entry name" value="MerR_fam"/>
</dbReference>
<evidence type="ECO:0000313" key="6">
    <source>
        <dbReference type="EMBL" id="MDO6412992.1"/>
    </source>
</evidence>
<evidence type="ECO:0000256" key="3">
    <source>
        <dbReference type="ARBA" id="ARBA00023125"/>
    </source>
</evidence>
<protein>
    <submittedName>
        <fullName evidence="6">MerR family transcriptional regulator</fullName>
    </submittedName>
</protein>
<evidence type="ECO:0000259" key="5">
    <source>
        <dbReference type="PROSITE" id="PS50937"/>
    </source>
</evidence>
<dbReference type="SUPFAM" id="SSF52540">
    <property type="entry name" value="P-loop containing nucleoside triphosphate hydrolases"/>
    <property type="match status" value="1"/>
</dbReference>
<keyword evidence="3" id="KW-0238">DNA-binding</keyword>
<keyword evidence="4" id="KW-0804">Transcription</keyword>
<dbReference type="PROSITE" id="PS50937">
    <property type="entry name" value="HTH_MERR_2"/>
    <property type="match status" value="1"/>
</dbReference>
<reference evidence="6" key="1">
    <citation type="submission" date="2023-07" db="EMBL/GenBank/DDBJ databases">
        <authorList>
            <person name="Kim M."/>
        </authorList>
    </citation>
    <scope>NUCLEOTIDE SEQUENCE</scope>
    <source>
        <strain evidence="6">BIUV-7</strain>
    </source>
</reference>
<accession>A0ABT8Y4S0</accession>
<dbReference type="PROSITE" id="PS00552">
    <property type="entry name" value="HTH_MERR_1"/>
    <property type="match status" value="1"/>
</dbReference>
<dbReference type="InterPro" id="IPR027417">
    <property type="entry name" value="P-loop_NTPase"/>
</dbReference>
<evidence type="ECO:0000313" key="7">
    <source>
        <dbReference type="Proteomes" id="UP001169764"/>
    </source>
</evidence>
<dbReference type="Proteomes" id="UP001169764">
    <property type="component" value="Unassembled WGS sequence"/>
</dbReference>
<evidence type="ECO:0000256" key="1">
    <source>
        <dbReference type="ARBA" id="ARBA00022491"/>
    </source>
</evidence>
<dbReference type="InterPro" id="IPR000551">
    <property type="entry name" value="MerR-type_HTH_dom"/>
</dbReference>
<proteinExistence type="predicted"/>
<evidence type="ECO:0000256" key="2">
    <source>
        <dbReference type="ARBA" id="ARBA00023015"/>
    </source>
</evidence>
<dbReference type="InterPro" id="IPR009061">
    <property type="entry name" value="DNA-bd_dom_put_sf"/>
</dbReference>
<dbReference type="PANTHER" id="PTHR30204">
    <property type="entry name" value="REDOX-CYCLING DRUG-SENSING TRANSCRIPTIONAL ACTIVATOR SOXR"/>
    <property type="match status" value="1"/>
</dbReference>